<keyword evidence="13 15" id="KW-0326">Glycosidase</keyword>
<protein>
    <recommendedName>
        <fullName evidence="4">chitinase</fullName>
        <ecNumber evidence="4">3.2.1.14</ecNumber>
    </recommendedName>
</protein>
<dbReference type="GO" id="GO:0005886">
    <property type="term" value="C:plasma membrane"/>
    <property type="evidence" value="ECO:0007669"/>
    <property type="project" value="UniProtKB-SubCell"/>
</dbReference>
<gene>
    <name evidence="18" type="ORF">B0T17DRAFT_478441</name>
</gene>
<evidence type="ECO:0000259" key="17">
    <source>
        <dbReference type="PROSITE" id="PS51910"/>
    </source>
</evidence>
<keyword evidence="10" id="KW-0472">Membrane</keyword>
<dbReference type="InterPro" id="IPR017853">
    <property type="entry name" value="GH"/>
</dbReference>
<dbReference type="EC" id="3.2.1.14" evidence="4"/>
<evidence type="ECO:0000256" key="5">
    <source>
        <dbReference type="ARBA" id="ARBA00022475"/>
    </source>
</evidence>
<keyword evidence="7" id="KW-0325">Glycoprotein</keyword>
<comment type="subcellular location">
    <subcellularLocation>
        <location evidence="2">Cell membrane</location>
        <topology evidence="2">Lipid-anchor</topology>
        <topology evidence="2">GPI-anchor</topology>
    </subcellularLocation>
    <subcellularLocation>
        <location evidence="3">Secreted</location>
    </subcellularLocation>
</comment>
<dbReference type="GO" id="GO:0098552">
    <property type="term" value="C:side of membrane"/>
    <property type="evidence" value="ECO:0007669"/>
    <property type="project" value="UniProtKB-KW"/>
</dbReference>
<keyword evidence="8 15" id="KW-0378">Hydrolase</keyword>
<dbReference type="InterPro" id="IPR001579">
    <property type="entry name" value="Glyco_hydro_18_chit_AS"/>
</dbReference>
<evidence type="ECO:0000256" key="9">
    <source>
        <dbReference type="ARBA" id="ARBA00023024"/>
    </source>
</evidence>
<comment type="caution">
    <text evidence="18">The sequence shown here is derived from an EMBL/GenBank/DDBJ whole genome shotgun (WGS) entry which is preliminary data.</text>
</comment>
<proteinExistence type="inferred from homology"/>
<keyword evidence="5" id="KW-1003">Cell membrane</keyword>
<keyword evidence="19" id="KW-1185">Reference proteome</keyword>
<evidence type="ECO:0000256" key="4">
    <source>
        <dbReference type="ARBA" id="ARBA00012729"/>
    </source>
</evidence>
<evidence type="ECO:0000256" key="12">
    <source>
        <dbReference type="ARBA" id="ARBA00023288"/>
    </source>
</evidence>
<dbReference type="GO" id="GO:0008843">
    <property type="term" value="F:endochitinase activity"/>
    <property type="evidence" value="ECO:0007669"/>
    <property type="project" value="UniProtKB-EC"/>
</dbReference>
<dbReference type="Pfam" id="PF00704">
    <property type="entry name" value="Glyco_hydro_18"/>
    <property type="match status" value="1"/>
</dbReference>
<dbReference type="Proteomes" id="UP001174934">
    <property type="component" value="Unassembled WGS sequence"/>
</dbReference>
<keyword evidence="12" id="KW-0449">Lipoprotein</keyword>
<evidence type="ECO:0000256" key="6">
    <source>
        <dbReference type="ARBA" id="ARBA00022525"/>
    </source>
</evidence>
<evidence type="ECO:0000313" key="18">
    <source>
        <dbReference type="EMBL" id="KAK0628714.1"/>
    </source>
</evidence>
<dbReference type="GO" id="GO:0005576">
    <property type="term" value="C:extracellular region"/>
    <property type="evidence" value="ECO:0007669"/>
    <property type="project" value="UniProtKB-SubCell"/>
</dbReference>
<evidence type="ECO:0000313" key="19">
    <source>
        <dbReference type="Proteomes" id="UP001174934"/>
    </source>
</evidence>
<dbReference type="GO" id="GO:0000272">
    <property type="term" value="P:polysaccharide catabolic process"/>
    <property type="evidence" value="ECO:0007669"/>
    <property type="project" value="UniProtKB-KW"/>
</dbReference>
<comment type="similarity">
    <text evidence="16">Belongs to the glycosyl hydrolase 18 family.</text>
</comment>
<dbReference type="GO" id="GO:0006032">
    <property type="term" value="P:chitin catabolic process"/>
    <property type="evidence" value="ECO:0007669"/>
    <property type="project" value="UniProtKB-KW"/>
</dbReference>
<dbReference type="AlphaFoldDB" id="A0AA40C8P6"/>
<evidence type="ECO:0000256" key="3">
    <source>
        <dbReference type="ARBA" id="ARBA00004613"/>
    </source>
</evidence>
<dbReference type="PANTHER" id="PTHR45708">
    <property type="entry name" value="ENDOCHITINASE"/>
    <property type="match status" value="1"/>
</dbReference>
<keyword evidence="9" id="KW-0146">Chitin degradation</keyword>
<evidence type="ECO:0000256" key="2">
    <source>
        <dbReference type="ARBA" id="ARBA00004609"/>
    </source>
</evidence>
<reference evidence="18" key="1">
    <citation type="submission" date="2023-06" db="EMBL/GenBank/DDBJ databases">
        <title>Genome-scale phylogeny and comparative genomics of the fungal order Sordariales.</title>
        <authorList>
            <consortium name="Lawrence Berkeley National Laboratory"/>
            <person name="Hensen N."/>
            <person name="Bonometti L."/>
            <person name="Westerberg I."/>
            <person name="Brannstrom I.O."/>
            <person name="Guillou S."/>
            <person name="Cros-Aarteil S."/>
            <person name="Calhoun S."/>
            <person name="Haridas S."/>
            <person name="Kuo A."/>
            <person name="Mondo S."/>
            <person name="Pangilinan J."/>
            <person name="Riley R."/>
            <person name="LaButti K."/>
            <person name="Andreopoulos B."/>
            <person name="Lipzen A."/>
            <person name="Chen C."/>
            <person name="Yanf M."/>
            <person name="Daum C."/>
            <person name="Ng V."/>
            <person name="Clum A."/>
            <person name="Steindorff A."/>
            <person name="Ohm R."/>
            <person name="Martin F."/>
            <person name="Silar P."/>
            <person name="Natvig D."/>
            <person name="Lalanne C."/>
            <person name="Gautier V."/>
            <person name="Ament-velasquez S.L."/>
            <person name="Kruys A."/>
            <person name="Hutchinson M.I."/>
            <person name="Powell A.J."/>
            <person name="Barry K."/>
            <person name="Miller A.N."/>
            <person name="Grigoriev I.V."/>
            <person name="Debuchy R."/>
            <person name="Gladieux P."/>
            <person name="Thoren M.H."/>
            <person name="Johannesson H."/>
        </authorList>
    </citation>
    <scope>NUCLEOTIDE SEQUENCE</scope>
    <source>
        <strain evidence="18">SMH3391-2</strain>
    </source>
</reference>
<feature type="domain" description="GH18" evidence="17">
    <location>
        <begin position="1"/>
        <end position="222"/>
    </location>
</feature>
<evidence type="ECO:0000256" key="11">
    <source>
        <dbReference type="ARBA" id="ARBA00023277"/>
    </source>
</evidence>
<dbReference type="InterPro" id="IPR001223">
    <property type="entry name" value="Glyco_hydro18_cat"/>
</dbReference>
<evidence type="ECO:0000256" key="14">
    <source>
        <dbReference type="ARBA" id="ARBA00023326"/>
    </source>
</evidence>
<organism evidence="18 19">
    <name type="scientific">Bombardia bombarda</name>
    <dbReference type="NCBI Taxonomy" id="252184"/>
    <lineage>
        <taxon>Eukaryota</taxon>
        <taxon>Fungi</taxon>
        <taxon>Dikarya</taxon>
        <taxon>Ascomycota</taxon>
        <taxon>Pezizomycotina</taxon>
        <taxon>Sordariomycetes</taxon>
        <taxon>Sordariomycetidae</taxon>
        <taxon>Sordariales</taxon>
        <taxon>Lasiosphaeriaceae</taxon>
        <taxon>Bombardia</taxon>
    </lineage>
</organism>
<keyword evidence="6" id="KW-0964">Secreted</keyword>
<dbReference type="Gene3D" id="3.20.20.80">
    <property type="entry name" value="Glycosidases"/>
    <property type="match status" value="1"/>
</dbReference>
<dbReference type="SUPFAM" id="SSF51445">
    <property type="entry name" value="(Trans)glycosidases"/>
    <property type="match status" value="1"/>
</dbReference>
<keyword evidence="14" id="KW-0624">Polysaccharide degradation</keyword>
<evidence type="ECO:0000256" key="1">
    <source>
        <dbReference type="ARBA" id="ARBA00000822"/>
    </source>
</evidence>
<name>A0AA40C8P6_9PEZI</name>
<accession>A0AA40C8P6</accession>
<dbReference type="PROSITE" id="PS51910">
    <property type="entry name" value="GH18_2"/>
    <property type="match status" value="1"/>
</dbReference>
<dbReference type="EMBL" id="JAULSR010000002">
    <property type="protein sequence ID" value="KAK0628714.1"/>
    <property type="molecule type" value="Genomic_DNA"/>
</dbReference>
<evidence type="ECO:0000256" key="15">
    <source>
        <dbReference type="RuleBase" id="RU000489"/>
    </source>
</evidence>
<evidence type="ECO:0000256" key="7">
    <source>
        <dbReference type="ARBA" id="ARBA00022622"/>
    </source>
</evidence>
<keyword evidence="11" id="KW-0119">Carbohydrate metabolism</keyword>
<evidence type="ECO:0000256" key="13">
    <source>
        <dbReference type="ARBA" id="ARBA00023295"/>
    </source>
</evidence>
<feature type="non-terminal residue" evidence="18">
    <location>
        <position position="222"/>
    </location>
</feature>
<evidence type="ECO:0000256" key="16">
    <source>
        <dbReference type="RuleBase" id="RU004453"/>
    </source>
</evidence>
<dbReference type="PANTHER" id="PTHR45708:SF47">
    <property type="entry name" value="ENDOCHITINASE A"/>
    <property type="match status" value="1"/>
</dbReference>
<keyword evidence="7" id="KW-0336">GPI-anchor</keyword>
<evidence type="ECO:0000256" key="10">
    <source>
        <dbReference type="ARBA" id="ARBA00023136"/>
    </source>
</evidence>
<sequence>MAADILTCQSLGKKVLLSIGGVFNATSGSDYTVSTVTKGNEFANFLWGAFGPLKSTWTGPRPFDFGGETVKFDGFDFDIEKNFSDQSGYVQVINRLRDLFALETTGKYLITGAPQCPQNDPYFDMKTMINQAVFDFLFIQFYNNPDCQASNAAGFNYNAWESYIKNTASKNAKLFIGLPGSPDSGNGYLEPAAAAALLNSYKTKASFGGLMLWDVDTASNKT</sequence>
<dbReference type="InterPro" id="IPR050542">
    <property type="entry name" value="Glycosyl_Hydrlase18_Chitinase"/>
</dbReference>
<comment type="catalytic activity">
    <reaction evidence="1">
        <text>Random endo-hydrolysis of N-acetyl-beta-D-glucosaminide (1-&gt;4)-beta-linkages in chitin and chitodextrins.</text>
        <dbReference type="EC" id="3.2.1.14"/>
    </reaction>
</comment>
<evidence type="ECO:0000256" key="8">
    <source>
        <dbReference type="ARBA" id="ARBA00022801"/>
    </source>
</evidence>
<dbReference type="PROSITE" id="PS01095">
    <property type="entry name" value="GH18_1"/>
    <property type="match status" value="1"/>
</dbReference>